<accession>A0A5B2V842</accession>
<organism evidence="1 2">
    <name type="scientific">Salinarimonas soli</name>
    <dbReference type="NCBI Taxonomy" id="1638099"/>
    <lineage>
        <taxon>Bacteria</taxon>
        <taxon>Pseudomonadati</taxon>
        <taxon>Pseudomonadota</taxon>
        <taxon>Alphaproteobacteria</taxon>
        <taxon>Hyphomicrobiales</taxon>
        <taxon>Salinarimonadaceae</taxon>
        <taxon>Salinarimonas</taxon>
    </lineage>
</organism>
<dbReference type="GO" id="GO:0034194">
    <property type="term" value="P:D-galactonate catabolic process"/>
    <property type="evidence" value="ECO:0007669"/>
    <property type="project" value="InterPro"/>
</dbReference>
<gene>
    <name evidence="1" type="ORF">F0L46_21855</name>
</gene>
<protein>
    <submittedName>
        <fullName evidence="1">2-dehydro-3-deoxygalactonokinase</fullName>
    </submittedName>
</protein>
<sequence length="312" mass="32591">MRFILVDWGTTRFRGFLVEDGAITGRVSADEGVSALKGGDHPGVFRRHCGPWLEAYPDAPVALVGMVGSREGWTVAPYAPCPAGPADIARALIPVDLGGGRMGRIVPGAVCEVEPGAVDVMRGEETLALGAGVADGLVCLPGTHPKWVEMRGGRIHRFATYLTGEAYDLFRNHSMVGRPATEPEDPAGFDLGLDAAGRNAGEAEPVLRSAGIEAPRARRAGLLHLLFGARAATVTGRLPPAQLGPYLSGLLTGDEINGALSLFPAPEAMTIVAGSPRADLYVRALARRGIEARIKSPEEALIAGLGLILAQG</sequence>
<dbReference type="InterPro" id="IPR042257">
    <property type="entry name" value="DGOK_C"/>
</dbReference>
<keyword evidence="1" id="KW-0418">Kinase</keyword>
<dbReference type="AlphaFoldDB" id="A0A5B2V842"/>
<evidence type="ECO:0000313" key="2">
    <source>
        <dbReference type="Proteomes" id="UP000323142"/>
    </source>
</evidence>
<dbReference type="Proteomes" id="UP000323142">
    <property type="component" value="Unassembled WGS sequence"/>
</dbReference>
<comment type="caution">
    <text evidence="1">The sequence shown here is derived from an EMBL/GenBank/DDBJ whole genome shotgun (WGS) entry which is preliminary data.</text>
</comment>
<dbReference type="InterPro" id="IPR007729">
    <property type="entry name" value="DGOK"/>
</dbReference>
<dbReference type="GO" id="GO:0008671">
    <property type="term" value="F:2-dehydro-3-deoxygalactonokinase activity"/>
    <property type="evidence" value="ECO:0007669"/>
    <property type="project" value="InterPro"/>
</dbReference>
<keyword evidence="1" id="KW-0808">Transferase</keyword>
<dbReference type="Pfam" id="PF05035">
    <property type="entry name" value="DGOK"/>
    <property type="match status" value="1"/>
</dbReference>
<reference evidence="1 2" key="1">
    <citation type="submission" date="2019-09" db="EMBL/GenBank/DDBJ databases">
        <title>Salinarimonas rosea gen. nov., sp. nov., a new member of the a-2 subgroup of the Proteobacteria.</title>
        <authorList>
            <person name="Liu J."/>
        </authorList>
    </citation>
    <scope>NUCLEOTIDE SEQUENCE [LARGE SCALE GENOMIC DNA]</scope>
    <source>
        <strain evidence="1 2">BN140002</strain>
    </source>
</reference>
<dbReference type="EMBL" id="VUOA01000040">
    <property type="protein sequence ID" value="KAA2234986.1"/>
    <property type="molecule type" value="Genomic_DNA"/>
</dbReference>
<dbReference type="Gene3D" id="3.30.420.310">
    <property type="entry name" value="2-keto-3-deoxy-galactonokinase, C-terminal domain"/>
    <property type="match status" value="1"/>
</dbReference>
<proteinExistence type="predicted"/>
<evidence type="ECO:0000313" key="1">
    <source>
        <dbReference type="EMBL" id="KAA2234986.1"/>
    </source>
</evidence>
<keyword evidence="2" id="KW-1185">Reference proteome</keyword>
<name>A0A5B2V842_9HYPH</name>
<dbReference type="RefSeq" id="WP_149821560.1">
    <property type="nucleotide sequence ID" value="NZ_VUOA01000040.1"/>
</dbReference>
<dbReference type="InterPro" id="IPR042258">
    <property type="entry name" value="DGOK_N"/>
</dbReference>
<reference evidence="1 2" key="2">
    <citation type="submission" date="2019-09" db="EMBL/GenBank/DDBJ databases">
        <authorList>
            <person name="Jin C."/>
        </authorList>
    </citation>
    <scope>NUCLEOTIDE SEQUENCE [LARGE SCALE GENOMIC DNA]</scope>
    <source>
        <strain evidence="1 2">BN140002</strain>
    </source>
</reference>
<dbReference type="Gene3D" id="3.30.420.300">
    <property type="entry name" value="2-keto-3-deoxy-galactonokinase, substrate binding domain"/>
    <property type="match status" value="1"/>
</dbReference>
<dbReference type="OrthoDB" id="256574at2"/>